<sequence>MSYHPGSSNTRGNNDGLSAWPSNLGNPETTELCRYDLLLPSGCYLPQQWKTSTDNYPTLGPGAMTEELRTHIDSRHNIQGRRDFWRGKVYDDVITAFRLAVASVTHDLTSLSGRCHESDHRQPALPVIVQGPAPWEHRRGSDCY</sequence>
<proteinExistence type="predicted"/>
<evidence type="ECO:0000313" key="3">
    <source>
        <dbReference type="Proteomes" id="UP000324705"/>
    </source>
</evidence>
<feature type="region of interest" description="Disordered" evidence="1">
    <location>
        <begin position="1"/>
        <end position="22"/>
    </location>
</feature>
<organism evidence="2 3">
    <name type="scientific">Triticum turgidum subsp. durum</name>
    <name type="common">Durum wheat</name>
    <name type="synonym">Triticum durum</name>
    <dbReference type="NCBI Taxonomy" id="4567"/>
    <lineage>
        <taxon>Eukaryota</taxon>
        <taxon>Viridiplantae</taxon>
        <taxon>Streptophyta</taxon>
        <taxon>Embryophyta</taxon>
        <taxon>Tracheophyta</taxon>
        <taxon>Spermatophyta</taxon>
        <taxon>Magnoliopsida</taxon>
        <taxon>Liliopsida</taxon>
        <taxon>Poales</taxon>
        <taxon>Poaceae</taxon>
        <taxon>BOP clade</taxon>
        <taxon>Pooideae</taxon>
        <taxon>Triticodae</taxon>
        <taxon>Triticeae</taxon>
        <taxon>Triticinae</taxon>
        <taxon>Triticum</taxon>
    </lineage>
</organism>
<protein>
    <submittedName>
        <fullName evidence="2">Uncharacterized protein</fullName>
    </submittedName>
</protein>
<accession>A0A9R1R1C3</accession>
<evidence type="ECO:0000313" key="2">
    <source>
        <dbReference type="EMBL" id="VAH86097.1"/>
    </source>
</evidence>
<reference evidence="2 3" key="1">
    <citation type="submission" date="2017-09" db="EMBL/GenBank/DDBJ databases">
        <authorList>
            <consortium name="International Durum Wheat Genome Sequencing Consortium (IDWGSC)"/>
            <person name="Milanesi L."/>
        </authorList>
    </citation>
    <scope>NUCLEOTIDE SEQUENCE [LARGE SCALE GENOMIC DNA]</scope>
    <source>
        <strain evidence="3">cv. Svevo</strain>
    </source>
</reference>
<dbReference type="Gramene" id="TRITD3Bv1G275230.1">
    <property type="protein sequence ID" value="TRITD3Bv1G275230.1"/>
    <property type="gene ID" value="TRITD3Bv1G275230"/>
</dbReference>
<name>A0A9R1R1C3_TRITD</name>
<dbReference type="Proteomes" id="UP000324705">
    <property type="component" value="Chromosome 3B"/>
</dbReference>
<gene>
    <name evidence="2" type="ORF">TRITD_3Bv1G275230</name>
</gene>
<dbReference type="AlphaFoldDB" id="A0A9R1R1C3"/>
<evidence type="ECO:0000256" key="1">
    <source>
        <dbReference type="SAM" id="MobiDB-lite"/>
    </source>
</evidence>
<keyword evidence="3" id="KW-1185">Reference proteome</keyword>
<dbReference type="EMBL" id="LT934116">
    <property type="protein sequence ID" value="VAH86097.1"/>
    <property type="molecule type" value="Genomic_DNA"/>
</dbReference>